<keyword evidence="1" id="KW-0812">Transmembrane</keyword>
<feature type="transmembrane region" description="Helical" evidence="1">
    <location>
        <begin position="113"/>
        <end position="139"/>
    </location>
</feature>
<comment type="caution">
    <text evidence="3">The sequence shown here is derived from an EMBL/GenBank/DDBJ whole genome shotgun (WGS) entry which is preliminary data.</text>
</comment>
<keyword evidence="1" id="KW-1133">Transmembrane helix</keyword>
<feature type="transmembrane region" description="Helical" evidence="1">
    <location>
        <begin position="74"/>
        <end position="107"/>
    </location>
</feature>
<evidence type="ECO:0000313" key="3">
    <source>
        <dbReference type="EMBL" id="MFC3024834.1"/>
    </source>
</evidence>
<keyword evidence="4" id="KW-1185">Reference proteome</keyword>
<accession>A0ABV7CBN8</accession>
<gene>
    <name evidence="3" type="ORF">ACFODT_13515</name>
</gene>
<feature type="domain" description="DUF1468" evidence="2">
    <location>
        <begin position="11"/>
        <end position="140"/>
    </location>
</feature>
<sequence length="145" mass="15854">MRSLPLSQFLIAVFALLTLVTSVSQYGGISEYGAGFMPTILSALLLAFTVLDGVIHLRQQPQKHTFSAKEIQALILVIVSIGLFTYLISYLGFLICASVLLFALMSLRNPKKLIMNATFALVASGIIYYVFGHLLMVALPDGIWV</sequence>
<dbReference type="InterPro" id="IPR009936">
    <property type="entry name" value="DUF1468"/>
</dbReference>
<proteinExistence type="predicted"/>
<dbReference type="Proteomes" id="UP001595384">
    <property type="component" value="Unassembled WGS sequence"/>
</dbReference>
<feature type="transmembrane region" description="Helical" evidence="1">
    <location>
        <begin position="32"/>
        <end position="54"/>
    </location>
</feature>
<reference evidence="4" key="1">
    <citation type="journal article" date="2019" name="Int. J. Syst. Evol. Microbiol.">
        <title>The Global Catalogue of Microorganisms (GCM) 10K type strain sequencing project: providing services to taxonomists for standard genome sequencing and annotation.</title>
        <authorList>
            <consortium name="The Broad Institute Genomics Platform"/>
            <consortium name="The Broad Institute Genome Sequencing Center for Infectious Disease"/>
            <person name="Wu L."/>
            <person name="Ma J."/>
        </authorList>
    </citation>
    <scope>NUCLEOTIDE SEQUENCE [LARGE SCALE GENOMIC DNA]</scope>
    <source>
        <strain evidence="4">KCTC 62784</strain>
    </source>
</reference>
<name>A0ABV7CBN8_9VIBR</name>
<dbReference type="RefSeq" id="WP_164711825.1">
    <property type="nucleotide sequence ID" value="NZ_AP024911.1"/>
</dbReference>
<evidence type="ECO:0000259" key="2">
    <source>
        <dbReference type="Pfam" id="PF07331"/>
    </source>
</evidence>
<evidence type="ECO:0000313" key="4">
    <source>
        <dbReference type="Proteomes" id="UP001595384"/>
    </source>
</evidence>
<dbReference type="Pfam" id="PF07331">
    <property type="entry name" value="TctB"/>
    <property type="match status" value="1"/>
</dbReference>
<dbReference type="EMBL" id="JBHRSE010000090">
    <property type="protein sequence ID" value="MFC3024834.1"/>
    <property type="molecule type" value="Genomic_DNA"/>
</dbReference>
<evidence type="ECO:0000256" key="1">
    <source>
        <dbReference type="SAM" id="Phobius"/>
    </source>
</evidence>
<protein>
    <submittedName>
        <fullName evidence="3">Tripartite tricarboxylate transporter TctB family protein</fullName>
    </submittedName>
</protein>
<keyword evidence="1" id="KW-0472">Membrane</keyword>
<organism evidence="3 4">
    <name type="scientific">Vibrio zhugei</name>
    <dbReference type="NCBI Taxonomy" id="2479546"/>
    <lineage>
        <taxon>Bacteria</taxon>
        <taxon>Pseudomonadati</taxon>
        <taxon>Pseudomonadota</taxon>
        <taxon>Gammaproteobacteria</taxon>
        <taxon>Vibrionales</taxon>
        <taxon>Vibrionaceae</taxon>
        <taxon>Vibrio</taxon>
    </lineage>
</organism>